<evidence type="ECO:0000256" key="8">
    <source>
        <dbReference type="ARBA" id="ARBA00023121"/>
    </source>
</evidence>
<dbReference type="Gene3D" id="3.30.1520.10">
    <property type="entry name" value="Phox-like domain"/>
    <property type="match status" value="1"/>
</dbReference>
<dbReference type="GO" id="GO:0032456">
    <property type="term" value="P:endocytic recycling"/>
    <property type="evidence" value="ECO:0007669"/>
    <property type="project" value="TreeGrafter"/>
</dbReference>
<comment type="subcellular location">
    <subcellularLocation>
        <location evidence="2">Cytoplasm</location>
    </subcellularLocation>
    <subcellularLocation>
        <location evidence="1">Endosome membrane</location>
        <topology evidence="1">Peripheral membrane protein</topology>
    </subcellularLocation>
</comment>
<evidence type="ECO:0000256" key="3">
    <source>
        <dbReference type="ARBA" id="ARBA00010883"/>
    </source>
</evidence>
<evidence type="ECO:0000256" key="4">
    <source>
        <dbReference type="ARBA" id="ARBA00022448"/>
    </source>
</evidence>
<evidence type="ECO:0000256" key="9">
    <source>
        <dbReference type="ARBA" id="ARBA00023136"/>
    </source>
</evidence>
<evidence type="ECO:0000256" key="2">
    <source>
        <dbReference type="ARBA" id="ARBA00004496"/>
    </source>
</evidence>
<dbReference type="InterPro" id="IPR015404">
    <property type="entry name" value="Vps5_C"/>
</dbReference>
<evidence type="ECO:0000256" key="5">
    <source>
        <dbReference type="ARBA" id="ARBA00022490"/>
    </source>
</evidence>
<dbReference type="EMBL" id="ML978125">
    <property type="protein sequence ID" value="KAF2099808.1"/>
    <property type="molecule type" value="Genomic_DNA"/>
</dbReference>
<dbReference type="GO" id="GO:0000422">
    <property type="term" value="P:autophagy of mitochondrion"/>
    <property type="evidence" value="ECO:0007669"/>
    <property type="project" value="TreeGrafter"/>
</dbReference>
<evidence type="ECO:0000256" key="11">
    <source>
        <dbReference type="ARBA" id="ARBA00041273"/>
    </source>
</evidence>
<dbReference type="CDD" id="cd06863">
    <property type="entry name" value="PX_Atg24p"/>
    <property type="match status" value="1"/>
</dbReference>
<dbReference type="GO" id="GO:0010008">
    <property type="term" value="C:endosome membrane"/>
    <property type="evidence" value="ECO:0007669"/>
    <property type="project" value="UniProtKB-SubCell"/>
</dbReference>
<organism evidence="14 15">
    <name type="scientific">Rhizodiscina lignyota</name>
    <dbReference type="NCBI Taxonomy" id="1504668"/>
    <lineage>
        <taxon>Eukaryota</taxon>
        <taxon>Fungi</taxon>
        <taxon>Dikarya</taxon>
        <taxon>Ascomycota</taxon>
        <taxon>Pezizomycotina</taxon>
        <taxon>Dothideomycetes</taxon>
        <taxon>Pleosporomycetidae</taxon>
        <taxon>Aulographales</taxon>
        <taxon>Rhizodiscinaceae</taxon>
        <taxon>Rhizodiscina</taxon>
    </lineage>
</organism>
<dbReference type="GO" id="GO:0005769">
    <property type="term" value="C:early endosome"/>
    <property type="evidence" value="ECO:0007669"/>
    <property type="project" value="TreeGrafter"/>
</dbReference>
<evidence type="ECO:0000313" key="14">
    <source>
        <dbReference type="EMBL" id="KAF2099808.1"/>
    </source>
</evidence>
<dbReference type="InterPro" id="IPR001683">
    <property type="entry name" value="PX_dom"/>
</dbReference>
<accession>A0A9P4M6Y0</accession>
<keyword evidence="8" id="KW-0446">Lipid-binding</keyword>
<comment type="caution">
    <text evidence="14">The sequence shown here is derived from an EMBL/GenBank/DDBJ whole genome shotgun (WGS) entry which is preliminary data.</text>
</comment>
<dbReference type="Pfam" id="PF00787">
    <property type="entry name" value="PX"/>
    <property type="match status" value="1"/>
</dbReference>
<keyword evidence="15" id="KW-1185">Reference proteome</keyword>
<dbReference type="AlphaFoldDB" id="A0A9P4M6Y0"/>
<dbReference type="GO" id="GO:0034727">
    <property type="term" value="P:piecemeal microautophagy of the nucleus"/>
    <property type="evidence" value="ECO:0007669"/>
    <property type="project" value="TreeGrafter"/>
</dbReference>
<keyword evidence="5" id="KW-0963">Cytoplasm</keyword>
<protein>
    <recommendedName>
        <fullName evidence="10">Sorting nexin-4</fullName>
    </recommendedName>
    <alternativeName>
        <fullName evidence="11">Autophagy-related protein 24</fullName>
    </alternativeName>
</protein>
<dbReference type="Proteomes" id="UP000799772">
    <property type="component" value="Unassembled WGS sequence"/>
</dbReference>
<evidence type="ECO:0000256" key="6">
    <source>
        <dbReference type="ARBA" id="ARBA00022753"/>
    </source>
</evidence>
<dbReference type="Gene3D" id="1.20.1270.60">
    <property type="entry name" value="Arfaptin homology (AH) domain/BAR domain"/>
    <property type="match status" value="1"/>
</dbReference>
<dbReference type="SUPFAM" id="SSF64268">
    <property type="entry name" value="PX domain"/>
    <property type="match status" value="1"/>
</dbReference>
<keyword evidence="7" id="KW-0072">Autophagy</keyword>
<dbReference type="PROSITE" id="PS50195">
    <property type="entry name" value="PX"/>
    <property type="match status" value="1"/>
</dbReference>
<sequence>MDHEDLSEGRLECTVGDPRKENDGTKNAYISYLVTTNTDFQTFQSPNVSVRRRFTDFVFLYKTLVREYQHLAVPPLPDKHNMEYVRGDRFGADFTRRRASSLSRFLKRLAQHPQLRRAAILLTFLESSDWNATMKARPNRGASVTSESGGAGVFESFTDSFLNAFSKVHKADKRFIEVRERADKLDDDLNNVEKVVARVARRQGDLETDYSDLATQFQKLVNLEPGVEGELTSFAASVETNAQDWKKLREHTDQDYLSSLRDMESYVITVKALLKARDQKQIDFEELTSYLQRAVSDRDQLANQHGSSGLGASGFLRSKIEDVRGVDHEQSRRERVRKLDLQIERLTKEVDDAKSVSELFDENVVRETQEFERIKAIEFRDTLGGFADANIDFFKGTIETWEKFLEGMKTEEVAS</sequence>
<dbReference type="Pfam" id="PF09325">
    <property type="entry name" value="Vps5"/>
    <property type="match status" value="1"/>
</dbReference>
<dbReference type="SMART" id="SM00312">
    <property type="entry name" value="PX"/>
    <property type="match status" value="1"/>
</dbReference>
<dbReference type="PANTHER" id="PTHR45949:SF2">
    <property type="entry name" value="SORTING NEXIN-4"/>
    <property type="match status" value="1"/>
</dbReference>
<dbReference type="SUPFAM" id="SSF103657">
    <property type="entry name" value="BAR/IMD domain-like"/>
    <property type="match status" value="1"/>
</dbReference>
<proteinExistence type="inferred from homology"/>
<dbReference type="FunFam" id="3.30.1520.10:FF:000035">
    <property type="entry name" value="Sorting nexin-4 protein"/>
    <property type="match status" value="1"/>
</dbReference>
<dbReference type="InterPro" id="IPR036871">
    <property type="entry name" value="PX_dom_sf"/>
</dbReference>
<evidence type="ECO:0000256" key="12">
    <source>
        <dbReference type="SAM" id="MobiDB-lite"/>
    </source>
</evidence>
<dbReference type="GO" id="GO:0015031">
    <property type="term" value="P:protein transport"/>
    <property type="evidence" value="ECO:0007669"/>
    <property type="project" value="TreeGrafter"/>
</dbReference>
<keyword evidence="9" id="KW-0472">Membrane</keyword>
<dbReference type="FunFam" id="1.20.1270.60:FF:000042">
    <property type="entry name" value="Vacuolar targeting protein Atg24"/>
    <property type="match status" value="1"/>
</dbReference>
<dbReference type="GO" id="GO:0000407">
    <property type="term" value="C:phagophore assembly site"/>
    <property type="evidence" value="ECO:0007669"/>
    <property type="project" value="TreeGrafter"/>
</dbReference>
<name>A0A9P4M6Y0_9PEZI</name>
<evidence type="ECO:0000256" key="7">
    <source>
        <dbReference type="ARBA" id="ARBA00023006"/>
    </source>
</evidence>
<comment type="similarity">
    <text evidence="3">Belongs to the sorting nexin family.</text>
</comment>
<evidence type="ECO:0000259" key="13">
    <source>
        <dbReference type="PROSITE" id="PS50195"/>
    </source>
</evidence>
<keyword evidence="4" id="KW-0813">Transport</keyword>
<evidence type="ECO:0000256" key="1">
    <source>
        <dbReference type="ARBA" id="ARBA00004481"/>
    </source>
</evidence>
<dbReference type="PANTHER" id="PTHR45949">
    <property type="entry name" value="SORTING NEXIN-4"/>
    <property type="match status" value="1"/>
</dbReference>
<dbReference type="GO" id="GO:0035091">
    <property type="term" value="F:phosphatidylinositol binding"/>
    <property type="evidence" value="ECO:0007669"/>
    <property type="project" value="InterPro"/>
</dbReference>
<keyword evidence="6" id="KW-0967">Endosome</keyword>
<evidence type="ECO:0000313" key="15">
    <source>
        <dbReference type="Proteomes" id="UP000799772"/>
    </source>
</evidence>
<dbReference type="CDD" id="cd07628">
    <property type="entry name" value="BAR_Atg24p"/>
    <property type="match status" value="1"/>
</dbReference>
<evidence type="ECO:0000256" key="10">
    <source>
        <dbReference type="ARBA" id="ARBA00040748"/>
    </source>
</evidence>
<dbReference type="OrthoDB" id="205639at2759"/>
<dbReference type="GO" id="GO:0061709">
    <property type="term" value="P:reticulophagy"/>
    <property type="evidence" value="ECO:0007669"/>
    <property type="project" value="TreeGrafter"/>
</dbReference>
<feature type="domain" description="PX" evidence="13">
    <location>
        <begin position="10"/>
        <end position="132"/>
    </location>
</feature>
<dbReference type="InterPro" id="IPR027267">
    <property type="entry name" value="AH/BAR_dom_sf"/>
</dbReference>
<reference evidence="14" key="1">
    <citation type="journal article" date="2020" name="Stud. Mycol.">
        <title>101 Dothideomycetes genomes: a test case for predicting lifestyles and emergence of pathogens.</title>
        <authorList>
            <person name="Haridas S."/>
            <person name="Albert R."/>
            <person name="Binder M."/>
            <person name="Bloem J."/>
            <person name="Labutti K."/>
            <person name="Salamov A."/>
            <person name="Andreopoulos B."/>
            <person name="Baker S."/>
            <person name="Barry K."/>
            <person name="Bills G."/>
            <person name="Bluhm B."/>
            <person name="Cannon C."/>
            <person name="Castanera R."/>
            <person name="Culley D."/>
            <person name="Daum C."/>
            <person name="Ezra D."/>
            <person name="Gonzalez J."/>
            <person name="Henrissat B."/>
            <person name="Kuo A."/>
            <person name="Liang C."/>
            <person name="Lipzen A."/>
            <person name="Lutzoni F."/>
            <person name="Magnuson J."/>
            <person name="Mondo S."/>
            <person name="Nolan M."/>
            <person name="Ohm R."/>
            <person name="Pangilinan J."/>
            <person name="Park H.-J."/>
            <person name="Ramirez L."/>
            <person name="Alfaro M."/>
            <person name="Sun H."/>
            <person name="Tritt A."/>
            <person name="Yoshinaga Y."/>
            <person name="Zwiers L.-H."/>
            <person name="Turgeon B."/>
            <person name="Goodwin S."/>
            <person name="Spatafora J."/>
            <person name="Crous P."/>
            <person name="Grigoriev I."/>
        </authorList>
    </citation>
    <scope>NUCLEOTIDE SEQUENCE</scope>
    <source>
        <strain evidence="14">CBS 133067</strain>
    </source>
</reference>
<feature type="region of interest" description="Disordered" evidence="12">
    <location>
        <begin position="1"/>
        <end position="22"/>
    </location>
</feature>
<gene>
    <name evidence="14" type="ORF">NA57DRAFT_65702</name>
</gene>